<evidence type="ECO:0008006" key="4">
    <source>
        <dbReference type="Google" id="ProtNLM"/>
    </source>
</evidence>
<dbReference type="HOGENOM" id="CLU_028647_0_2_1"/>
<name>M1DPZ3_SOLTU</name>
<accession>M1DPZ3</accession>
<dbReference type="PaxDb" id="4113-PGSC0003DMT400092524"/>
<feature type="compositionally biased region" description="Low complexity" evidence="1">
    <location>
        <begin position="156"/>
        <end position="178"/>
    </location>
</feature>
<evidence type="ECO:0000256" key="1">
    <source>
        <dbReference type="SAM" id="MobiDB-lite"/>
    </source>
</evidence>
<sequence length="298" mass="32680">MARLITEERRVFTGSLHTVPDVHRLFQHHRCEWMAQEPSTYNEEIVKEFYASYIATLRGSIHKNASPKAEALLKTTLVRGFSMDISEITIRREAGVPIWHCDKLIQAAGTLDIGLMRDEANVAAPCRERQLDVPSLGEDLAADVEQMLGDDPAPPAHTNNAPASPSQAASRAPSSSRATLSSGVSVVPLARVQKLEAQMATLLHHVKPWMQRSIAESEVLSSIQTELDNLRADLDTIPAAPTDEPESAPTALADDTVLDALFGEDTTQPESTRACGKRPLSSRISDTTEEAWAKKRDR</sequence>
<dbReference type="EnsemblPlants" id="PGSC0003DMT400092524">
    <property type="protein sequence ID" value="PGSC0003DMT400092524"/>
    <property type="gene ID" value="PGSC0003DMG400042095"/>
</dbReference>
<reference evidence="2" key="2">
    <citation type="submission" date="2015-06" db="UniProtKB">
        <authorList>
            <consortium name="EnsemblPlants"/>
        </authorList>
    </citation>
    <scope>IDENTIFICATION</scope>
    <source>
        <strain evidence="2">DM1-3 516 R44</strain>
    </source>
</reference>
<protein>
    <recommendedName>
        <fullName evidence="4">Integrase core domain containing protein</fullName>
    </recommendedName>
</protein>
<dbReference type="Gramene" id="PGSC0003DMT400092524">
    <property type="protein sequence ID" value="PGSC0003DMT400092524"/>
    <property type="gene ID" value="PGSC0003DMG400042095"/>
</dbReference>
<keyword evidence="3" id="KW-1185">Reference proteome</keyword>
<evidence type="ECO:0000313" key="2">
    <source>
        <dbReference type="EnsemblPlants" id="PGSC0003DMT400092524"/>
    </source>
</evidence>
<organism evidence="2 3">
    <name type="scientific">Solanum tuberosum</name>
    <name type="common">Potato</name>
    <dbReference type="NCBI Taxonomy" id="4113"/>
    <lineage>
        <taxon>Eukaryota</taxon>
        <taxon>Viridiplantae</taxon>
        <taxon>Streptophyta</taxon>
        <taxon>Embryophyta</taxon>
        <taxon>Tracheophyta</taxon>
        <taxon>Spermatophyta</taxon>
        <taxon>Magnoliopsida</taxon>
        <taxon>eudicotyledons</taxon>
        <taxon>Gunneridae</taxon>
        <taxon>Pentapetalae</taxon>
        <taxon>asterids</taxon>
        <taxon>lamiids</taxon>
        <taxon>Solanales</taxon>
        <taxon>Solanaceae</taxon>
        <taxon>Solanoideae</taxon>
        <taxon>Solaneae</taxon>
        <taxon>Solanum</taxon>
    </lineage>
</organism>
<dbReference type="AlphaFoldDB" id="M1DPZ3"/>
<feature type="region of interest" description="Disordered" evidence="1">
    <location>
        <begin position="147"/>
        <end position="180"/>
    </location>
</feature>
<feature type="region of interest" description="Disordered" evidence="1">
    <location>
        <begin position="263"/>
        <end position="298"/>
    </location>
</feature>
<reference evidence="3" key="1">
    <citation type="journal article" date="2011" name="Nature">
        <title>Genome sequence and analysis of the tuber crop potato.</title>
        <authorList>
            <consortium name="The Potato Genome Sequencing Consortium"/>
        </authorList>
    </citation>
    <scope>NUCLEOTIDE SEQUENCE [LARGE SCALE GENOMIC DNA]</scope>
    <source>
        <strain evidence="3">cv. DM1-3 516 R44</strain>
    </source>
</reference>
<dbReference type="Proteomes" id="UP000011115">
    <property type="component" value="Unassembled WGS sequence"/>
</dbReference>
<proteinExistence type="predicted"/>
<evidence type="ECO:0000313" key="3">
    <source>
        <dbReference type="Proteomes" id="UP000011115"/>
    </source>
</evidence>
<dbReference type="InParanoid" id="M1DPZ3"/>